<dbReference type="Gene3D" id="3.40.50.300">
    <property type="entry name" value="P-loop containing nucleotide triphosphate hydrolases"/>
    <property type="match status" value="2"/>
</dbReference>
<sequence>MDKKMSLGFVPDHISFSRQVHLIDYLNIIRKRKWVVIVFFLVVVSIVSYISFSTTPVYKATAQIIIEQRSPFVDKITGVMNVDPNNRDDYQTQYNLLMSRSLAKNVIEDLKLWKEFGIDEIQNPNSSTLPVGVSRDSLISSSIDTSALNIPVSGASATPYPTWIVDWYLSKLEIVPLRETHLVYISFLNESPEKAARIANAHVQAFIVRTVQEQRSFSQQAIDWLKAQIRGQKIKVGTSQRAVYEYKYEQLESFSIDDKNIFSLPEIMQSPVIQDLRAKLAELKARKLEMITKYGPKHPKMIEINSSIEKLEQGIIDEVQTVRKTIKAELDRIVALEKIVQQKGAVAYNEKAINYDMLSLDAESDQEMYDILLKQAKEISLTGNMEKNDIRVVDEAEVPLFPVKPKIFLNIFVSAVLGLTFGVGLAFFLEYMDKTVRTPEDIAQRLGLPMLGMIPYDKSLKKGKVLALQGSESHRNQNKLKGVYTQYDVSGSFVTRLPLMQAGMSGQVLLIESTTSGEGKTTVLAKSAISLARGGLRVLMVDADVQRPSLHHLFGLKNDEENGLINAMTRVLLQEIRQGSLNKYSVSDLFSLLALKKQSGQLVITNDSQTMTAIFENGCLIHIQSQDIPFANRLGTMLLRGGFITESQLKDAIERNHRTGQPLGYILINAGYINQAQLQGPLKLQMEEHLQKLFSWKQGTFVFEPGSVERYEDKRIYFAEDYTSIINRLSRISGSRLLESEVLSHVKPVNEPNLSLLPAGIGDTRPDGPLYFTLLSKFLTLLKQRYDVVLVDAPPLLDFMNGVTPLLSLVDGVIFIVKSGHVSIDYINKATSCIKDAKTNIIGAILNQAKIKQGYYYK</sequence>
<dbReference type="Pfam" id="PF13807">
    <property type="entry name" value="GNVR"/>
    <property type="match status" value="1"/>
</dbReference>
<dbReference type="SUPFAM" id="SSF160246">
    <property type="entry name" value="EspE N-terminal domain-like"/>
    <property type="match status" value="1"/>
</dbReference>
<gene>
    <name evidence="11" type="ORF">JETT_0656</name>
</gene>
<dbReference type="PANTHER" id="PTHR32309">
    <property type="entry name" value="TYROSINE-PROTEIN KINASE"/>
    <property type="match status" value="1"/>
</dbReference>
<dbReference type="InterPro" id="IPR025497">
    <property type="entry name" value="PatA-like_N"/>
</dbReference>
<dbReference type="GO" id="GO:0004713">
    <property type="term" value="F:protein tyrosine kinase activity"/>
    <property type="evidence" value="ECO:0007669"/>
    <property type="project" value="TreeGrafter"/>
</dbReference>
<dbReference type="Pfam" id="PF02706">
    <property type="entry name" value="Wzz"/>
    <property type="match status" value="1"/>
</dbReference>
<dbReference type="SUPFAM" id="SSF52540">
    <property type="entry name" value="P-loop containing nucleoside triphosphate hydrolases"/>
    <property type="match status" value="1"/>
</dbReference>
<keyword evidence="11" id="KW-0418">Kinase</keyword>
<keyword evidence="5 6" id="KW-0472">Membrane</keyword>
<dbReference type="EMBL" id="SULG01000008">
    <property type="protein sequence ID" value="TLD43086.1"/>
    <property type="molecule type" value="Genomic_DNA"/>
</dbReference>
<evidence type="ECO:0000256" key="2">
    <source>
        <dbReference type="ARBA" id="ARBA00022475"/>
    </source>
</evidence>
<feature type="transmembrane region" description="Helical" evidence="6">
    <location>
        <begin position="34"/>
        <end position="52"/>
    </location>
</feature>
<keyword evidence="3 6" id="KW-0812">Transmembrane</keyword>
<evidence type="ECO:0000259" key="10">
    <source>
        <dbReference type="Pfam" id="PF14332"/>
    </source>
</evidence>
<keyword evidence="4 6" id="KW-1133">Transmembrane helix</keyword>
<dbReference type="InterPro" id="IPR027417">
    <property type="entry name" value="P-loop_NTPase"/>
</dbReference>
<protein>
    <submittedName>
        <fullName evidence="11">Tyrosine-protein kinase transmembrane modulator EpsC</fullName>
    </submittedName>
</protein>
<dbReference type="InterPro" id="IPR037257">
    <property type="entry name" value="T2SS_E_N_sf"/>
</dbReference>
<evidence type="ECO:0000259" key="7">
    <source>
        <dbReference type="Pfam" id="PF01656"/>
    </source>
</evidence>
<evidence type="ECO:0000256" key="5">
    <source>
        <dbReference type="ARBA" id="ARBA00023136"/>
    </source>
</evidence>
<feature type="transmembrane region" description="Helical" evidence="6">
    <location>
        <begin position="407"/>
        <end position="429"/>
    </location>
</feature>
<evidence type="ECO:0000256" key="1">
    <source>
        <dbReference type="ARBA" id="ARBA00004651"/>
    </source>
</evidence>
<dbReference type="InterPro" id="IPR050445">
    <property type="entry name" value="Bact_polysacc_biosynth/exp"/>
</dbReference>
<dbReference type="Pfam" id="PF14332">
    <property type="entry name" value="DUF4388"/>
    <property type="match status" value="1"/>
</dbReference>
<evidence type="ECO:0000313" key="11">
    <source>
        <dbReference type="EMBL" id="TLD43086.1"/>
    </source>
</evidence>
<organism evidence="11 12">
    <name type="scientific">Candidatus Jettenia ecosi</name>
    <dbReference type="NCBI Taxonomy" id="2494326"/>
    <lineage>
        <taxon>Bacteria</taxon>
        <taxon>Pseudomonadati</taxon>
        <taxon>Planctomycetota</taxon>
        <taxon>Candidatus Brocadiia</taxon>
        <taxon>Candidatus Brocadiales</taxon>
        <taxon>Candidatus Brocadiaceae</taxon>
        <taxon>Candidatus Jettenia</taxon>
    </lineage>
</organism>
<evidence type="ECO:0000259" key="9">
    <source>
        <dbReference type="Pfam" id="PF13807"/>
    </source>
</evidence>
<feature type="domain" description="Tyrosine-protein kinase G-rich" evidence="9">
    <location>
        <begin position="358"/>
        <end position="428"/>
    </location>
</feature>
<keyword evidence="2" id="KW-1003">Cell membrane</keyword>
<name>A0A533QE94_9BACT</name>
<comment type="subcellular location">
    <subcellularLocation>
        <location evidence="1">Cell membrane</location>
        <topology evidence="1">Multi-pass membrane protein</topology>
    </subcellularLocation>
</comment>
<dbReference type="Proteomes" id="UP000319783">
    <property type="component" value="Unassembled WGS sequence"/>
</dbReference>
<evidence type="ECO:0000256" key="6">
    <source>
        <dbReference type="SAM" id="Phobius"/>
    </source>
</evidence>
<keyword evidence="11" id="KW-0808">Transferase</keyword>
<dbReference type="GO" id="GO:0005886">
    <property type="term" value="C:plasma membrane"/>
    <property type="evidence" value="ECO:0007669"/>
    <property type="project" value="UniProtKB-SubCell"/>
</dbReference>
<feature type="domain" description="PatA-like N-terminal" evidence="10">
    <location>
        <begin position="578"/>
        <end position="709"/>
    </location>
</feature>
<evidence type="ECO:0000259" key="8">
    <source>
        <dbReference type="Pfam" id="PF02706"/>
    </source>
</evidence>
<comment type="caution">
    <text evidence="11">The sequence shown here is derived from an EMBL/GenBank/DDBJ whole genome shotgun (WGS) entry which is preliminary data.</text>
</comment>
<evidence type="ECO:0000313" key="12">
    <source>
        <dbReference type="Proteomes" id="UP000319783"/>
    </source>
</evidence>
<feature type="domain" description="Polysaccharide chain length determinant N-terminal" evidence="8">
    <location>
        <begin position="20"/>
        <end position="110"/>
    </location>
</feature>
<dbReference type="PANTHER" id="PTHR32309:SF13">
    <property type="entry name" value="FERRIC ENTEROBACTIN TRANSPORT PROTEIN FEPE"/>
    <property type="match status" value="1"/>
</dbReference>
<dbReference type="InterPro" id="IPR002586">
    <property type="entry name" value="CobQ/CobB/MinD/ParA_Nub-bd_dom"/>
</dbReference>
<evidence type="ECO:0000256" key="3">
    <source>
        <dbReference type="ARBA" id="ARBA00022692"/>
    </source>
</evidence>
<reference evidence="11 12" key="1">
    <citation type="submission" date="2019-04" db="EMBL/GenBank/DDBJ databases">
        <title>Genome of a novel bacterium Candidatus Jettenia ecosi reconstructed from metagenome of an anammox bioreactor.</title>
        <authorList>
            <person name="Mardanov A.V."/>
            <person name="Beletsky A.V."/>
            <person name="Ravin N.V."/>
            <person name="Botchkova E.A."/>
            <person name="Litti Y.V."/>
            <person name="Nozhevnikova A.N."/>
        </authorList>
    </citation>
    <scope>NUCLEOTIDE SEQUENCE [LARGE SCALE GENOMIC DNA]</scope>
    <source>
        <strain evidence="11">J2</strain>
    </source>
</reference>
<dbReference type="InterPro" id="IPR003856">
    <property type="entry name" value="LPS_length_determ_N"/>
</dbReference>
<accession>A0A533QE94</accession>
<proteinExistence type="predicted"/>
<dbReference type="Pfam" id="PF01656">
    <property type="entry name" value="CbiA"/>
    <property type="match status" value="1"/>
</dbReference>
<evidence type="ECO:0000256" key="4">
    <source>
        <dbReference type="ARBA" id="ARBA00022989"/>
    </source>
</evidence>
<dbReference type="InterPro" id="IPR032807">
    <property type="entry name" value="GNVR"/>
</dbReference>
<feature type="domain" description="CobQ/CobB/MinD/ParA nucleotide binding" evidence="7">
    <location>
        <begin position="510"/>
        <end position="784"/>
    </location>
</feature>
<dbReference type="AlphaFoldDB" id="A0A533QE94"/>